<evidence type="ECO:0000259" key="9">
    <source>
        <dbReference type="SMART" id="SM01367"/>
    </source>
</evidence>
<reference evidence="12" key="1">
    <citation type="submission" date="2025-08" db="UniProtKB">
        <authorList>
            <consortium name="RefSeq"/>
        </authorList>
    </citation>
    <scope>IDENTIFICATION</scope>
    <source>
        <strain evidence="12">14028-0561.14</strain>
        <tissue evidence="12">Whole fly</tissue>
    </source>
</reference>
<comment type="similarity">
    <text evidence="2">Belongs to the retinoblastoma protein (RB) family.</text>
</comment>
<dbReference type="Gene3D" id="1.10.472.140">
    <property type="match status" value="1"/>
</dbReference>
<dbReference type="InterPro" id="IPR002720">
    <property type="entry name" value="RB_A"/>
</dbReference>
<dbReference type="PANTHER" id="PTHR13742:SF17">
    <property type="entry name" value="RE32990P-RELATED"/>
    <property type="match status" value="1"/>
</dbReference>
<dbReference type="InterPro" id="IPR024599">
    <property type="entry name" value="RB_N"/>
</dbReference>
<dbReference type="GO" id="GO:2000134">
    <property type="term" value="P:negative regulation of G1/S transition of mitotic cell cycle"/>
    <property type="evidence" value="ECO:0007669"/>
    <property type="project" value="TreeGrafter"/>
</dbReference>
<keyword evidence="6" id="KW-0539">Nucleus</keyword>
<sequence>MDAWEAKEIGPLLKRFQVNCAQLELDSGIQQSAFDTYQRLAVDGGLARSGDDAQGWLCCAVYSELQLAKIRDIKGEFQETGNRCWNMSLTRLLRCFKVSGSVFLRCMEHWNWLAQNTKVLQLEVEELRRRFSVTLILLQHYKSIFQSLFTQPSEDEDALAFYHSLYEFGWLLFLVVRNELPGFATENLVNGCQVLVCSMDLLYVNMLEVPNSPVIRRDFPRLPSMWGTKYFDSDILKKYSALQAIGALLPHLPERGVQQMKNAFFQKALMVLFMDQTLLGNDTHMREILKEGMLDVNLATLNRKYSSHVADISEMDERVLLCCQDAKERNKSSPDSKSSPRPASSPYKKLLDHKLPQSMPPIIKALGEGENYDTIVHPVEKLLIRLGHTFSSAVKDHMNEEVAAERFHLARGLFYKFLQKILASELALKPQLKLGSLLKQYTLTTALIACCLEVALHIHDEQVDQVRFPFVLDCYSLNVYDFQKILELVVRHDEGLLGRVLVRHLHTVEDQCLGTLIFRDNSQLWQHFGKNDRLPSYQEVQTQAEDKENPSTGAGICLRKFYALAHRRLLGLCKRLSLVDAYPRIWHLAEYSFTLKGGELLRQRNLDLLLLCAIHLHARLEDLRLSFSEIIQEYRRQPHAQSSVYRQVSLGNGQTVDIIRFYNTTFVRSMARYGLHLRCEQSTPPKSLSPFRKNVTVLMETVPNELRMRGNISVSSPPPPKICLSGSCSSLDLTESINRSPRVIIKEENLNLKRSVSSNEIHADKQPNILRRRTCFH</sequence>
<feature type="compositionally biased region" description="Low complexity" evidence="8">
    <location>
        <begin position="335"/>
        <end position="348"/>
    </location>
</feature>
<evidence type="ECO:0000256" key="4">
    <source>
        <dbReference type="ARBA" id="ARBA00023015"/>
    </source>
</evidence>
<name>A0A6P4J7X2_DROKI</name>
<comment type="subcellular location">
    <subcellularLocation>
        <location evidence="1">Nucleus</location>
    </subcellularLocation>
</comment>
<dbReference type="Pfam" id="PF01857">
    <property type="entry name" value="RB_B"/>
    <property type="match status" value="1"/>
</dbReference>
<keyword evidence="4" id="KW-0805">Transcription regulation</keyword>
<keyword evidence="3" id="KW-0678">Repressor</keyword>
<gene>
    <name evidence="12" type="primary">Rbf2</name>
</gene>
<evidence type="ECO:0000256" key="1">
    <source>
        <dbReference type="ARBA" id="ARBA00004123"/>
    </source>
</evidence>
<evidence type="ECO:0000256" key="8">
    <source>
        <dbReference type="SAM" id="MobiDB-lite"/>
    </source>
</evidence>
<dbReference type="CDD" id="cd20548">
    <property type="entry name" value="CYCLIN_RB-like"/>
    <property type="match status" value="1"/>
</dbReference>
<evidence type="ECO:0000313" key="12">
    <source>
        <dbReference type="RefSeq" id="XP_017031511.1"/>
    </source>
</evidence>
<evidence type="ECO:0000256" key="5">
    <source>
        <dbReference type="ARBA" id="ARBA00023163"/>
    </source>
</evidence>
<accession>A0A6P4J7X2</accession>
<dbReference type="RefSeq" id="XP_017031511.1">
    <property type="nucleotide sequence ID" value="XM_017176022.3"/>
</dbReference>
<dbReference type="SMART" id="SM01368">
    <property type="entry name" value="RB_A"/>
    <property type="match status" value="1"/>
</dbReference>
<dbReference type="InterPro" id="IPR028309">
    <property type="entry name" value="RB_fam"/>
</dbReference>
<organism evidence="11 12">
    <name type="scientific">Drosophila kikkawai</name>
    <name type="common">Fruit fly</name>
    <dbReference type="NCBI Taxonomy" id="30033"/>
    <lineage>
        <taxon>Eukaryota</taxon>
        <taxon>Metazoa</taxon>
        <taxon>Ecdysozoa</taxon>
        <taxon>Arthropoda</taxon>
        <taxon>Hexapoda</taxon>
        <taxon>Insecta</taxon>
        <taxon>Pterygota</taxon>
        <taxon>Neoptera</taxon>
        <taxon>Endopterygota</taxon>
        <taxon>Diptera</taxon>
        <taxon>Brachycera</taxon>
        <taxon>Muscomorpha</taxon>
        <taxon>Ephydroidea</taxon>
        <taxon>Drosophilidae</taxon>
        <taxon>Drosophila</taxon>
        <taxon>Sophophora</taxon>
    </lineage>
</organism>
<dbReference type="GO" id="GO:0005634">
    <property type="term" value="C:nucleus"/>
    <property type="evidence" value="ECO:0007669"/>
    <property type="project" value="UniProtKB-SubCell"/>
</dbReference>
<evidence type="ECO:0000313" key="11">
    <source>
        <dbReference type="Proteomes" id="UP001652661"/>
    </source>
</evidence>
<dbReference type="GO" id="GO:0000977">
    <property type="term" value="F:RNA polymerase II transcription regulatory region sequence-specific DNA binding"/>
    <property type="evidence" value="ECO:0007669"/>
    <property type="project" value="TreeGrafter"/>
</dbReference>
<dbReference type="Gene3D" id="1.10.472.10">
    <property type="entry name" value="Cyclin-like"/>
    <property type="match status" value="2"/>
</dbReference>
<dbReference type="SUPFAM" id="SSF47954">
    <property type="entry name" value="Cyclin-like"/>
    <property type="match status" value="2"/>
</dbReference>
<feature type="domain" description="Retinoblastoma-associated protein A-box" evidence="10">
    <location>
        <begin position="339"/>
        <end position="528"/>
    </location>
</feature>
<dbReference type="OrthoDB" id="844594at2759"/>
<dbReference type="Pfam" id="PF01858">
    <property type="entry name" value="RB_A"/>
    <property type="match status" value="1"/>
</dbReference>
<evidence type="ECO:0000259" key="10">
    <source>
        <dbReference type="SMART" id="SM01368"/>
    </source>
</evidence>
<evidence type="ECO:0000256" key="2">
    <source>
        <dbReference type="ARBA" id="ARBA00009475"/>
    </source>
</evidence>
<dbReference type="GO" id="GO:0006357">
    <property type="term" value="P:regulation of transcription by RNA polymerase II"/>
    <property type="evidence" value="ECO:0007669"/>
    <property type="project" value="InterPro"/>
</dbReference>
<evidence type="ECO:0000256" key="7">
    <source>
        <dbReference type="ARBA" id="ARBA00023306"/>
    </source>
</evidence>
<dbReference type="Proteomes" id="UP001652661">
    <property type="component" value="Chromosome 3R"/>
</dbReference>
<dbReference type="GO" id="GO:0000785">
    <property type="term" value="C:chromatin"/>
    <property type="evidence" value="ECO:0007669"/>
    <property type="project" value="TreeGrafter"/>
</dbReference>
<dbReference type="SMART" id="SM01367">
    <property type="entry name" value="DUF3452"/>
    <property type="match status" value="1"/>
</dbReference>
<dbReference type="PANTHER" id="PTHR13742">
    <property type="entry name" value="RETINOBLASTOMA-ASSOCIATED PROTEIN RB -RELATED"/>
    <property type="match status" value="1"/>
</dbReference>
<evidence type="ECO:0000256" key="6">
    <source>
        <dbReference type="ARBA" id="ARBA00023242"/>
    </source>
</evidence>
<keyword evidence="5" id="KW-0804">Transcription</keyword>
<keyword evidence="11" id="KW-1185">Reference proteome</keyword>
<feature type="domain" description="Retinoblastoma-associated protein N-terminal" evidence="9">
    <location>
        <begin position="68"/>
        <end position="205"/>
    </location>
</feature>
<dbReference type="AlphaFoldDB" id="A0A6P4J7X2"/>
<dbReference type="GO" id="GO:0030154">
    <property type="term" value="P:cell differentiation"/>
    <property type="evidence" value="ECO:0007669"/>
    <property type="project" value="TreeGrafter"/>
</dbReference>
<evidence type="ECO:0000256" key="3">
    <source>
        <dbReference type="ARBA" id="ARBA00022491"/>
    </source>
</evidence>
<dbReference type="Pfam" id="PF11934">
    <property type="entry name" value="DUF3452"/>
    <property type="match status" value="1"/>
</dbReference>
<keyword evidence="7" id="KW-0131">Cell cycle</keyword>
<dbReference type="InterPro" id="IPR002719">
    <property type="entry name" value="RB_B"/>
</dbReference>
<proteinExistence type="inferred from homology"/>
<feature type="region of interest" description="Disordered" evidence="8">
    <location>
        <begin position="327"/>
        <end position="350"/>
    </location>
</feature>
<dbReference type="GO" id="GO:0005667">
    <property type="term" value="C:transcription regulator complex"/>
    <property type="evidence" value="ECO:0007669"/>
    <property type="project" value="TreeGrafter"/>
</dbReference>
<protein>
    <submittedName>
        <fullName evidence="12">Retinoblastoma family protein</fullName>
    </submittedName>
</protein>
<dbReference type="InterPro" id="IPR036915">
    <property type="entry name" value="Cyclin-like_sf"/>
</dbReference>